<dbReference type="Pfam" id="PF22624">
    <property type="entry name" value="AASDHPPT_N"/>
    <property type="match status" value="1"/>
</dbReference>
<evidence type="ECO:0000259" key="4">
    <source>
        <dbReference type="Pfam" id="PF22624"/>
    </source>
</evidence>
<protein>
    <submittedName>
        <fullName evidence="5">4'-phosphopantetheinyl transferase</fullName>
        <ecNumber evidence="5">2.7.8.-</ecNumber>
    </submittedName>
</protein>
<keyword evidence="2 5" id="KW-0808">Transferase</keyword>
<dbReference type="GO" id="GO:0000287">
    <property type="term" value="F:magnesium ion binding"/>
    <property type="evidence" value="ECO:0007669"/>
    <property type="project" value="InterPro"/>
</dbReference>
<dbReference type="InterPro" id="IPR008278">
    <property type="entry name" value="4-PPantetheinyl_Trfase_dom"/>
</dbReference>
<dbReference type="InterPro" id="IPR055066">
    <property type="entry name" value="AASDHPPT_N"/>
</dbReference>
<accession>A0A839TI54</accession>
<proteinExistence type="inferred from homology"/>
<feature type="domain" description="4'-phosphopantetheinyl transferase N-terminal" evidence="4">
    <location>
        <begin position="13"/>
        <end position="98"/>
    </location>
</feature>
<dbReference type="Pfam" id="PF01648">
    <property type="entry name" value="ACPS"/>
    <property type="match status" value="1"/>
</dbReference>
<evidence type="ECO:0000259" key="3">
    <source>
        <dbReference type="Pfam" id="PF01648"/>
    </source>
</evidence>
<dbReference type="GO" id="GO:0019878">
    <property type="term" value="P:lysine biosynthetic process via aminoadipic acid"/>
    <property type="evidence" value="ECO:0007669"/>
    <property type="project" value="TreeGrafter"/>
</dbReference>
<dbReference type="InterPro" id="IPR037143">
    <property type="entry name" value="4-PPantetheinyl_Trfase_dom_sf"/>
</dbReference>
<dbReference type="Proteomes" id="UP000517523">
    <property type="component" value="Unassembled WGS sequence"/>
</dbReference>
<evidence type="ECO:0000256" key="2">
    <source>
        <dbReference type="ARBA" id="ARBA00022679"/>
    </source>
</evidence>
<organism evidence="5 6">
    <name type="scientific">Paenibacillus rhizosphaerae</name>
    <dbReference type="NCBI Taxonomy" id="297318"/>
    <lineage>
        <taxon>Bacteria</taxon>
        <taxon>Bacillati</taxon>
        <taxon>Bacillota</taxon>
        <taxon>Bacilli</taxon>
        <taxon>Bacillales</taxon>
        <taxon>Paenibacillaceae</taxon>
        <taxon>Paenibacillus</taxon>
    </lineage>
</organism>
<feature type="domain" description="4'-phosphopantetheinyl transferase" evidence="3">
    <location>
        <begin position="104"/>
        <end position="206"/>
    </location>
</feature>
<dbReference type="RefSeq" id="WP_183579377.1">
    <property type="nucleotide sequence ID" value="NZ_JACHXJ010000001.1"/>
</dbReference>
<gene>
    <name evidence="5" type="ORF">FHS19_001005</name>
</gene>
<dbReference type="Gene3D" id="3.90.470.20">
    <property type="entry name" value="4'-phosphopantetheinyl transferase domain"/>
    <property type="match status" value="2"/>
</dbReference>
<dbReference type="PANTHER" id="PTHR12215">
    <property type="entry name" value="PHOSPHOPANTETHEINE TRANSFERASE"/>
    <property type="match status" value="1"/>
</dbReference>
<name>A0A839TI54_9BACL</name>
<evidence type="ECO:0000256" key="1">
    <source>
        <dbReference type="ARBA" id="ARBA00010990"/>
    </source>
</evidence>
<comment type="caution">
    <text evidence="5">The sequence shown here is derived from an EMBL/GenBank/DDBJ whole genome shotgun (WGS) entry which is preliminary data.</text>
</comment>
<dbReference type="EMBL" id="JACHXJ010000001">
    <property type="protein sequence ID" value="MBB3126351.1"/>
    <property type="molecule type" value="Genomic_DNA"/>
</dbReference>
<dbReference type="SUPFAM" id="SSF56214">
    <property type="entry name" value="4'-phosphopantetheinyl transferase"/>
    <property type="match status" value="2"/>
</dbReference>
<evidence type="ECO:0000313" key="6">
    <source>
        <dbReference type="Proteomes" id="UP000517523"/>
    </source>
</evidence>
<dbReference type="GO" id="GO:0008897">
    <property type="term" value="F:holo-[acyl-carrier-protein] synthase activity"/>
    <property type="evidence" value="ECO:0007669"/>
    <property type="project" value="InterPro"/>
</dbReference>
<reference evidence="5 6" key="1">
    <citation type="submission" date="2020-08" db="EMBL/GenBank/DDBJ databases">
        <title>Genomic Encyclopedia of Type Strains, Phase III (KMG-III): the genomes of soil and plant-associated and newly described type strains.</title>
        <authorList>
            <person name="Whitman W."/>
        </authorList>
    </citation>
    <scope>NUCLEOTIDE SEQUENCE [LARGE SCALE GENOMIC DNA]</scope>
    <source>
        <strain evidence="5 6">CECT 5831</strain>
    </source>
</reference>
<evidence type="ECO:0000313" key="5">
    <source>
        <dbReference type="EMBL" id="MBB3126351.1"/>
    </source>
</evidence>
<dbReference type="EC" id="2.7.8.-" evidence="5"/>
<comment type="similarity">
    <text evidence="1">Belongs to the P-Pant transferase superfamily. Gsp/Sfp/HetI/AcpT family.</text>
</comment>
<dbReference type="PANTHER" id="PTHR12215:SF10">
    <property type="entry name" value="L-AMINOADIPATE-SEMIALDEHYDE DEHYDROGENASE-PHOSPHOPANTETHEINYL TRANSFERASE"/>
    <property type="match status" value="1"/>
</dbReference>
<dbReference type="AlphaFoldDB" id="A0A839TI54"/>
<sequence length="231" mass="26309">MIRLYMLAIKNVSAAQFDHFMKRVSPERIRQVRRIRNRRDAVRSLFGEVMVRWGVSQVKPAAAFSKPWMRSEFGKPVFADEPDIHFNLSHSGDWVVAAIGPSELGVDVEQVLPVNPGIAESCFSPAELGLLQCLPEEERLGRFYDIWTLKESYTKCIGKGLSQPLDSFTITICRDGKIEYSGPEEEARNYQFMLIPVEGPYKLAVCTKARRPIEIYEPEMDQLLGMEMFSG</sequence>
<dbReference type="InterPro" id="IPR050559">
    <property type="entry name" value="P-Pant_transferase_sf"/>
</dbReference>
<dbReference type="GO" id="GO:0005829">
    <property type="term" value="C:cytosol"/>
    <property type="evidence" value="ECO:0007669"/>
    <property type="project" value="TreeGrafter"/>
</dbReference>